<dbReference type="EMBL" id="GEDV01005202">
    <property type="protein sequence ID" value="JAP83355.1"/>
    <property type="molecule type" value="Transcribed_RNA"/>
</dbReference>
<evidence type="ECO:0000313" key="1">
    <source>
        <dbReference type="EMBL" id="JAP83355.1"/>
    </source>
</evidence>
<dbReference type="GO" id="GO:0016301">
    <property type="term" value="F:kinase activity"/>
    <property type="evidence" value="ECO:0007669"/>
    <property type="project" value="UniProtKB-KW"/>
</dbReference>
<name>A0A131YY01_RHIAP</name>
<reference evidence="1" key="1">
    <citation type="journal article" date="2016" name="Ticks Tick Borne Dis.">
        <title>De novo assembly and annotation of the salivary gland transcriptome of Rhipicephalus appendiculatus male and female ticks during blood feeding.</title>
        <authorList>
            <person name="de Castro M.H."/>
            <person name="de Klerk D."/>
            <person name="Pienaar R."/>
            <person name="Latif A.A."/>
            <person name="Rees D.J."/>
            <person name="Mans B.J."/>
        </authorList>
    </citation>
    <scope>NUCLEOTIDE SEQUENCE</scope>
    <source>
        <tissue evidence="1">Salivary glands</tissue>
    </source>
</reference>
<dbReference type="AlphaFoldDB" id="A0A131YY01"/>
<sequence>MATMAMNHAEPSIEPASTVALASTVCAQNGAGEPPLDVVDVFVDGSTEASLREGALRVLQHVRPCWDLSLVQFKEGWTYKRISYRASWEKNDMKKRVTLSPQG</sequence>
<keyword evidence="1" id="KW-0418">Kinase</keyword>
<proteinExistence type="predicted"/>
<protein>
    <submittedName>
        <fullName evidence="1">Ethanolamine kinase</fullName>
    </submittedName>
</protein>
<accession>A0A131YY01</accession>
<organism evidence="1">
    <name type="scientific">Rhipicephalus appendiculatus</name>
    <name type="common">Brown ear tick</name>
    <dbReference type="NCBI Taxonomy" id="34631"/>
    <lineage>
        <taxon>Eukaryota</taxon>
        <taxon>Metazoa</taxon>
        <taxon>Ecdysozoa</taxon>
        <taxon>Arthropoda</taxon>
        <taxon>Chelicerata</taxon>
        <taxon>Arachnida</taxon>
        <taxon>Acari</taxon>
        <taxon>Parasitiformes</taxon>
        <taxon>Ixodida</taxon>
        <taxon>Ixodoidea</taxon>
        <taxon>Ixodidae</taxon>
        <taxon>Rhipicephalinae</taxon>
        <taxon>Rhipicephalus</taxon>
        <taxon>Rhipicephalus</taxon>
    </lineage>
</organism>
<keyword evidence="1" id="KW-0808">Transferase</keyword>